<feature type="signal peptide" evidence="2">
    <location>
        <begin position="1"/>
        <end position="16"/>
    </location>
</feature>
<evidence type="ECO:0000256" key="2">
    <source>
        <dbReference type="SAM" id="SignalP"/>
    </source>
</evidence>
<feature type="chain" id="PRO_5047315675" evidence="2">
    <location>
        <begin position="17"/>
        <end position="206"/>
    </location>
</feature>
<evidence type="ECO:0000313" key="4">
    <source>
        <dbReference type="RefSeq" id="XP_017781079.1"/>
    </source>
</evidence>
<name>A0ABM1N2M9_NICVS</name>
<dbReference type="GeneID" id="108565918"/>
<dbReference type="RefSeq" id="XP_017781079.1">
    <property type="nucleotide sequence ID" value="XM_017925590.1"/>
</dbReference>
<protein>
    <submittedName>
        <fullName evidence="4">Uncharacterized protein LOC108565918</fullName>
    </submittedName>
</protein>
<gene>
    <name evidence="4" type="primary">LOC108565918</name>
</gene>
<feature type="transmembrane region" description="Helical" evidence="1">
    <location>
        <begin position="131"/>
        <end position="154"/>
    </location>
</feature>
<keyword evidence="3" id="KW-1185">Reference proteome</keyword>
<evidence type="ECO:0000256" key="1">
    <source>
        <dbReference type="SAM" id="Phobius"/>
    </source>
</evidence>
<keyword evidence="1" id="KW-1133">Transmembrane helix</keyword>
<keyword evidence="1" id="KW-0812">Transmembrane</keyword>
<organism evidence="3 4">
    <name type="scientific">Nicrophorus vespilloides</name>
    <name type="common">Boreal carrion beetle</name>
    <dbReference type="NCBI Taxonomy" id="110193"/>
    <lineage>
        <taxon>Eukaryota</taxon>
        <taxon>Metazoa</taxon>
        <taxon>Ecdysozoa</taxon>
        <taxon>Arthropoda</taxon>
        <taxon>Hexapoda</taxon>
        <taxon>Insecta</taxon>
        <taxon>Pterygota</taxon>
        <taxon>Neoptera</taxon>
        <taxon>Endopterygota</taxon>
        <taxon>Coleoptera</taxon>
        <taxon>Polyphaga</taxon>
        <taxon>Staphyliniformia</taxon>
        <taxon>Silphidae</taxon>
        <taxon>Nicrophorinae</taxon>
        <taxon>Nicrophorus</taxon>
    </lineage>
</organism>
<proteinExistence type="predicted"/>
<accession>A0ABM1N2M9</accession>
<sequence>MHILILFLYLVNLTFARSVNSTGTEVVLATTTQNPVGTTPSIPESPPLSRYEKGLEDYDEAVENMRKARGMMMDDELDYDHDHDFAHDHDHHHDHEHQPPMMKEMVEQKAVKSDPWAGYYDFIINEGSFKFWAAFQLGTALLLIYSAFAAIYYAKFNPITTDYDYYDDFIFRGKRSLRPSPSTNWFGLDASTFQRILNAITTNKYS</sequence>
<keyword evidence="2" id="KW-0732">Signal</keyword>
<evidence type="ECO:0000313" key="3">
    <source>
        <dbReference type="Proteomes" id="UP000695000"/>
    </source>
</evidence>
<dbReference type="Proteomes" id="UP000695000">
    <property type="component" value="Unplaced"/>
</dbReference>
<keyword evidence="1" id="KW-0472">Membrane</keyword>
<reference evidence="4" key="1">
    <citation type="submission" date="2025-08" db="UniProtKB">
        <authorList>
            <consortium name="RefSeq"/>
        </authorList>
    </citation>
    <scope>IDENTIFICATION</scope>
    <source>
        <tissue evidence="4">Whole Larva</tissue>
    </source>
</reference>